<dbReference type="AlphaFoldDB" id="A0AAV7P0F6"/>
<dbReference type="PANTHER" id="PTHR13800:SF45">
    <property type="entry name" value="TRANSIENT RECEPTOR POTENTIAL CATION CHANNEL SUBFAMILY M MEMBER 2 ISOFORM X1"/>
    <property type="match status" value="1"/>
</dbReference>
<evidence type="ECO:0000256" key="1">
    <source>
        <dbReference type="ARBA" id="ARBA00004141"/>
    </source>
</evidence>
<dbReference type="EMBL" id="JANPWB010000012">
    <property type="protein sequence ID" value="KAJ1121151.1"/>
    <property type="molecule type" value="Genomic_DNA"/>
</dbReference>
<evidence type="ECO:0000313" key="8">
    <source>
        <dbReference type="Proteomes" id="UP001066276"/>
    </source>
</evidence>
<dbReference type="InterPro" id="IPR050927">
    <property type="entry name" value="TRPM"/>
</dbReference>
<dbReference type="PANTHER" id="PTHR13800">
    <property type="entry name" value="TRANSIENT RECEPTOR POTENTIAL CATION CHANNEL, SUBFAMILY M, MEMBER 6"/>
    <property type="match status" value="1"/>
</dbReference>
<evidence type="ECO:0000256" key="4">
    <source>
        <dbReference type="ARBA" id="ARBA00023136"/>
    </source>
</evidence>
<evidence type="ECO:0000256" key="5">
    <source>
        <dbReference type="SAM" id="Phobius"/>
    </source>
</evidence>
<feature type="domain" description="TRPM-like" evidence="6">
    <location>
        <begin position="1"/>
        <end position="237"/>
    </location>
</feature>
<accession>A0AAV7P0F6</accession>
<dbReference type="InterPro" id="IPR057366">
    <property type="entry name" value="TRPM-like"/>
</dbReference>
<comment type="subcellular location">
    <subcellularLocation>
        <location evidence="1">Membrane</location>
        <topology evidence="1">Multi-pass membrane protein</topology>
    </subcellularLocation>
</comment>
<dbReference type="GO" id="GO:0005886">
    <property type="term" value="C:plasma membrane"/>
    <property type="evidence" value="ECO:0007669"/>
    <property type="project" value="TreeGrafter"/>
</dbReference>
<name>A0AAV7P0F6_PLEWA</name>
<dbReference type="Proteomes" id="UP001066276">
    <property type="component" value="Chromosome 8"/>
</dbReference>
<dbReference type="Pfam" id="PF25508">
    <property type="entry name" value="TRPM2"/>
    <property type="match status" value="1"/>
</dbReference>
<evidence type="ECO:0000313" key="7">
    <source>
        <dbReference type="EMBL" id="KAJ1121151.1"/>
    </source>
</evidence>
<evidence type="ECO:0000256" key="2">
    <source>
        <dbReference type="ARBA" id="ARBA00022692"/>
    </source>
</evidence>
<reference evidence="7" key="1">
    <citation type="journal article" date="2022" name="bioRxiv">
        <title>Sequencing and chromosome-scale assembly of the giantPleurodeles waltlgenome.</title>
        <authorList>
            <person name="Brown T."/>
            <person name="Elewa A."/>
            <person name="Iarovenko S."/>
            <person name="Subramanian E."/>
            <person name="Araus A.J."/>
            <person name="Petzold A."/>
            <person name="Susuki M."/>
            <person name="Suzuki K.-i.T."/>
            <person name="Hayashi T."/>
            <person name="Toyoda A."/>
            <person name="Oliveira C."/>
            <person name="Osipova E."/>
            <person name="Leigh N.D."/>
            <person name="Simon A."/>
            <person name="Yun M.H."/>
        </authorList>
    </citation>
    <scope>NUCLEOTIDE SEQUENCE</scope>
    <source>
        <strain evidence="7">20211129_DDA</strain>
        <tissue evidence="7">Liver</tissue>
    </source>
</reference>
<keyword evidence="3 5" id="KW-1133">Transmembrane helix</keyword>
<comment type="caution">
    <text evidence="7">The sequence shown here is derived from an EMBL/GenBank/DDBJ whole genome shotgun (WGS) entry which is preliminary data.</text>
</comment>
<feature type="transmembrane region" description="Helical" evidence="5">
    <location>
        <begin position="287"/>
        <end position="315"/>
    </location>
</feature>
<evidence type="ECO:0000256" key="3">
    <source>
        <dbReference type="ARBA" id="ARBA00022989"/>
    </source>
</evidence>
<keyword evidence="4 5" id="KW-0472">Membrane</keyword>
<sequence length="571" mass="66172">MTIALIDNKPDFVRLFLDHGVSLKEFLTWDTLTFLYNNMEPSSPIYSKLEKLIAEEEPLTVPKKGLEIQLYHVARVLRELLGEFTEVLYPNLKSNRSSVAPHINIKILGKKRKTHPKEPPALPVYPLRDILIWCILQNRAELAEIAWSQDTDCIAGALACSKILKELSKESDETDNYENMMALAALYEERAVGVFSECFRKNEARAEELLTRVSPAWGKTTCLQLALEAEAMSFMSQSGVQVTLLKNLKFSAIYYLTYNVSLVHNAVPSQIVSFIVRSKKPRPLSCVARLVGFFTAPVVVFYWNVVSYIGFLWLFSHVLMIDFQTLPSWREYLLYGWIFSVLCEELRQMKDIFFFLFLLAVWIVSYGVAKQAILVHNEDRLDWILRNVIYQPYLILFGQIPMDVERSSFDVTKCTLNGTDMNLPKCAYADDSGNPLFPEWLTIILLCFYLLFANILIMNLLIAMFSYTFAEVQDHTDQIWKFQRHDLIEEYNNRPPAPPPFILLSLLYFLVKYVILRRPARGQKQLMRTMDESEAAALLSWESYMKENYLQSQQYEQNQSTDQKIRDTSDK</sequence>
<protein>
    <recommendedName>
        <fullName evidence="6">TRPM-like domain-containing protein</fullName>
    </recommendedName>
</protein>
<feature type="transmembrane region" description="Helical" evidence="5">
    <location>
        <begin position="352"/>
        <end position="369"/>
    </location>
</feature>
<keyword evidence="8" id="KW-1185">Reference proteome</keyword>
<dbReference type="GO" id="GO:0099604">
    <property type="term" value="F:ligand-gated calcium channel activity"/>
    <property type="evidence" value="ECO:0007669"/>
    <property type="project" value="TreeGrafter"/>
</dbReference>
<proteinExistence type="predicted"/>
<organism evidence="7 8">
    <name type="scientific">Pleurodeles waltl</name>
    <name type="common">Iberian ribbed newt</name>
    <dbReference type="NCBI Taxonomy" id="8319"/>
    <lineage>
        <taxon>Eukaryota</taxon>
        <taxon>Metazoa</taxon>
        <taxon>Chordata</taxon>
        <taxon>Craniata</taxon>
        <taxon>Vertebrata</taxon>
        <taxon>Euteleostomi</taxon>
        <taxon>Amphibia</taxon>
        <taxon>Batrachia</taxon>
        <taxon>Caudata</taxon>
        <taxon>Salamandroidea</taxon>
        <taxon>Salamandridae</taxon>
        <taxon>Pleurodelinae</taxon>
        <taxon>Pleurodeles</taxon>
    </lineage>
</organism>
<feature type="transmembrane region" description="Helical" evidence="5">
    <location>
        <begin position="440"/>
        <end position="467"/>
    </location>
</feature>
<keyword evidence="2 5" id="KW-0812">Transmembrane</keyword>
<evidence type="ECO:0000259" key="6">
    <source>
        <dbReference type="Pfam" id="PF25508"/>
    </source>
</evidence>
<gene>
    <name evidence="7" type="ORF">NDU88_009278</name>
</gene>